<accession>A0A166ME48</accession>
<evidence type="ECO:0000313" key="1">
    <source>
        <dbReference type="EMBL" id="KZV77931.1"/>
    </source>
</evidence>
<sequence>MNRTLICDILHFALPTRWNTHNDGECGTGWRVYLASHRHLGASRFGIPGSRPSFDQSSPLPPDYILALRRHQDLSIHLLLDRL</sequence>
<dbReference type="EMBL" id="KV427338">
    <property type="protein sequence ID" value="KZV77931.1"/>
    <property type="molecule type" value="Genomic_DNA"/>
</dbReference>
<dbReference type="AlphaFoldDB" id="A0A166ME48"/>
<name>A0A166ME48_EXIGL</name>
<protein>
    <submittedName>
        <fullName evidence="1">Uncharacterized protein</fullName>
    </submittedName>
</protein>
<organism evidence="1 2">
    <name type="scientific">Exidia glandulosa HHB12029</name>
    <dbReference type="NCBI Taxonomy" id="1314781"/>
    <lineage>
        <taxon>Eukaryota</taxon>
        <taxon>Fungi</taxon>
        <taxon>Dikarya</taxon>
        <taxon>Basidiomycota</taxon>
        <taxon>Agaricomycotina</taxon>
        <taxon>Agaricomycetes</taxon>
        <taxon>Auriculariales</taxon>
        <taxon>Exidiaceae</taxon>
        <taxon>Exidia</taxon>
    </lineage>
</organism>
<proteinExistence type="predicted"/>
<reference evidence="1 2" key="1">
    <citation type="journal article" date="2016" name="Mol. Biol. Evol.">
        <title>Comparative Genomics of Early-Diverging Mushroom-Forming Fungi Provides Insights into the Origins of Lignocellulose Decay Capabilities.</title>
        <authorList>
            <person name="Nagy L.G."/>
            <person name="Riley R."/>
            <person name="Tritt A."/>
            <person name="Adam C."/>
            <person name="Daum C."/>
            <person name="Floudas D."/>
            <person name="Sun H."/>
            <person name="Yadav J.S."/>
            <person name="Pangilinan J."/>
            <person name="Larsson K.H."/>
            <person name="Matsuura K."/>
            <person name="Barry K."/>
            <person name="Labutti K."/>
            <person name="Kuo R."/>
            <person name="Ohm R.A."/>
            <person name="Bhattacharya S.S."/>
            <person name="Shirouzu T."/>
            <person name="Yoshinaga Y."/>
            <person name="Martin F.M."/>
            <person name="Grigoriev I.V."/>
            <person name="Hibbett D.S."/>
        </authorList>
    </citation>
    <scope>NUCLEOTIDE SEQUENCE [LARGE SCALE GENOMIC DNA]</scope>
    <source>
        <strain evidence="1 2">HHB12029</strain>
    </source>
</reference>
<evidence type="ECO:0000313" key="2">
    <source>
        <dbReference type="Proteomes" id="UP000077266"/>
    </source>
</evidence>
<keyword evidence="2" id="KW-1185">Reference proteome</keyword>
<dbReference type="Proteomes" id="UP000077266">
    <property type="component" value="Unassembled WGS sequence"/>
</dbReference>
<dbReference type="InParanoid" id="A0A166ME48"/>
<gene>
    <name evidence="1" type="ORF">EXIGLDRAFT_847908</name>
</gene>